<dbReference type="PROSITE" id="PS51898">
    <property type="entry name" value="TYR_RECOMBINASE"/>
    <property type="match status" value="1"/>
</dbReference>
<dbReference type="PROSITE" id="PS51900">
    <property type="entry name" value="CB"/>
    <property type="match status" value="1"/>
</dbReference>
<dbReference type="AlphaFoldDB" id="A0A2M8WK54"/>
<dbReference type="Gene3D" id="1.10.443.10">
    <property type="entry name" value="Intergrase catalytic core"/>
    <property type="match status" value="1"/>
</dbReference>
<dbReference type="Proteomes" id="UP000228531">
    <property type="component" value="Unassembled WGS sequence"/>
</dbReference>
<evidence type="ECO:0000256" key="5">
    <source>
        <dbReference type="PROSITE-ProRule" id="PRU01248"/>
    </source>
</evidence>
<dbReference type="GO" id="GO:0003677">
    <property type="term" value="F:DNA binding"/>
    <property type="evidence" value="ECO:0007669"/>
    <property type="project" value="UniProtKB-UniRule"/>
</dbReference>
<dbReference type="InterPro" id="IPR010998">
    <property type="entry name" value="Integrase_recombinase_N"/>
</dbReference>
<dbReference type="InterPro" id="IPR044068">
    <property type="entry name" value="CB"/>
</dbReference>
<dbReference type="OrthoDB" id="7812029at2"/>
<reference evidence="8 9" key="1">
    <citation type="submission" date="2017-11" db="EMBL/GenBank/DDBJ databases">
        <title>Genomic Encyclopedia of Archaeal and Bacterial Type Strains, Phase II (KMG-II): From Individual Species to Whole Genera.</title>
        <authorList>
            <person name="Goeker M."/>
        </authorList>
    </citation>
    <scope>NUCLEOTIDE SEQUENCE [LARGE SCALE GENOMIC DNA]</scope>
    <source>
        <strain evidence="8 9">DSM 29128</strain>
    </source>
</reference>
<keyword evidence="3 5" id="KW-0238">DNA-binding</keyword>
<evidence type="ECO:0000256" key="4">
    <source>
        <dbReference type="ARBA" id="ARBA00023172"/>
    </source>
</evidence>
<dbReference type="RefSeq" id="WP_100366228.1">
    <property type="nucleotide sequence ID" value="NZ_PGTY01000001.1"/>
</dbReference>
<keyword evidence="9" id="KW-1185">Reference proteome</keyword>
<dbReference type="Gene3D" id="1.10.150.130">
    <property type="match status" value="1"/>
</dbReference>
<feature type="domain" description="Tyr recombinase" evidence="6">
    <location>
        <begin position="277"/>
        <end position="465"/>
    </location>
</feature>
<accession>A0A2M8WK54</accession>
<evidence type="ECO:0000259" key="7">
    <source>
        <dbReference type="PROSITE" id="PS51900"/>
    </source>
</evidence>
<dbReference type="PANTHER" id="PTHR30629">
    <property type="entry name" value="PROPHAGE INTEGRASE"/>
    <property type="match status" value="1"/>
</dbReference>
<dbReference type="InterPro" id="IPR002104">
    <property type="entry name" value="Integrase_catalytic"/>
</dbReference>
<evidence type="ECO:0000256" key="3">
    <source>
        <dbReference type="ARBA" id="ARBA00023125"/>
    </source>
</evidence>
<name>A0A2M8WK54_9RHOB</name>
<dbReference type="SUPFAM" id="SSF56349">
    <property type="entry name" value="DNA breaking-rejoining enzymes"/>
    <property type="match status" value="1"/>
</dbReference>
<dbReference type="InterPro" id="IPR011010">
    <property type="entry name" value="DNA_brk_join_enz"/>
</dbReference>
<organism evidence="8 9">
    <name type="scientific">Yoonia maricola</name>
    <dbReference type="NCBI Taxonomy" id="420999"/>
    <lineage>
        <taxon>Bacteria</taxon>
        <taxon>Pseudomonadati</taxon>
        <taxon>Pseudomonadota</taxon>
        <taxon>Alphaproteobacteria</taxon>
        <taxon>Rhodobacterales</taxon>
        <taxon>Paracoccaceae</taxon>
        <taxon>Yoonia</taxon>
    </lineage>
</organism>
<comment type="similarity">
    <text evidence="1">Belongs to the 'phage' integrase family.</text>
</comment>
<dbReference type="InterPro" id="IPR013762">
    <property type="entry name" value="Integrase-like_cat_sf"/>
</dbReference>
<dbReference type="Pfam" id="PF13102">
    <property type="entry name" value="Phage_int_SAM_5"/>
    <property type="match status" value="1"/>
</dbReference>
<dbReference type="InterPro" id="IPR050808">
    <property type="entry name" value="Phage_Integrase"/>
</dbReference>
<keyword evidence="2" id="KW-0229">DNA integration</keyword>
<keyword evidence="4" id="KW-0233">DNA recombination</keyword>
<protein>
    <submittedName>
        <fullName evidence="8">Site-specific recombinase XerD</fullName>
    </submittedName>
</protein>
<gene>
    <name evidence="8" type="ORF">BC777_0113</name>
</gene>
<evidence type="ECO:0000313" key="9">
    <source>
        <dbReference type="Proteomes" id="UP000228531"/>
    </source>
</evidence>
<comment type="caution">
    <text evidence="8">The sequence shown here is derived from an EMBL/GenBank/DDBJ whole genome shotgun (WGS) entry which is preliminary data.</text>
</comment>
<dbReference type="InterPro" id="IPR025269">
    <property type="entry name" value="SAM-like_dom"/>
</dbReference>
<evidence type="ECO:0000259" key="6">
    <source>
        <dbReference type="PROSITE" id="PS51898"/>
    </source>
</evidence>
<evidence type="ECO:0000256" key="2">
    <source>
        <dbReference type="ARBA" id="ARBA00022908"/>
    </source>
</evidence>
<dbReference type="GO" id="GO:0015074">
    <property type="term" value="P:DNA integration"/>
    <property type="evidence" value="ECO:0007669"/>
    <property type="project" value="UniProtKB-KW"/>
</dbReference>
<evidence type="ECO:0000313" key="8">
    <source>
        <dbReference type="EMBL" id="PJI91288.1"/>
    </source>
</evidence>
<sequence>MRVKKVKHLTDNNGSWTYRRRVPVKHQKTLGYKMWSEPCGDVSYAEAVVIATQWAARHDALIKQLDDPEAAKKVRLSTEAQSMMPKVDFLVAAHSAGELPDNFDPLEAAKAGIKAAEGNPLFDDQDRLTRYLAILATSFGNHISPPTSLDERDEFDMVKRKLERRVADLAGDPNTITAVAERYYKHNQIKVGVLTKYRGNIRKLTKSLGDIPISHVTPAMLRRFRDEQAETLKPSSLSSVFTPIRGLFSYALEEELITANPALSVQLQKDKRSVHERKWTPFPPKEMKRLLEAMDQFWGHPMRGLSNERRVAVHMVCRVMAHSAMRPVEVVRLEPEDVTDDWIKVREAKTPSSYRTIPLHPHIADFPAFVVSGGLQTFRNIKTDQVEPVRYQFRRLTRDLMDPSIKDKKKVLYSLRSTFSNAMRRAGAQPDVRRAILGHSEGGHLSHYDDGPEFFLKRRWVNATDPTVIYPDTDDYYDDGLADD</sequence>
<dbReference type="PANTHER" id="PTHR30629:SF2">
    <property type="entry name" value="PROPHAGE INTEGRASE INTS-RELATED"/>
    <property type="match status" value="1"/>
</dbReference>
<dbReference type="GO" id="GO:0006310">
    <property type="term" value="P:DNA recombination"/>
    <property type="evidence" value="ECO:0007669"/>
    <property type="project" value="UniProtKB-KW"/>
</dbReference>
<feature type="domain" description="Core-binding (CB)" evidence="7">
    <location>
        <begin position="174"/>
        <end position="252"/>
    </location>
</feature>
<dbReference type="EMBL" id="PGTY01000001">
    <property type="protein sequence ID" value="PJI91288.1"/>
    <property type="molecule type" value="Genomic_DNA"/>
</dbReference>
<proteinExistence type="inferred from homology"/>
<evidence type="ECO:0000256" key="1">
    <source>
        <dbReference type="ARBA" id="ARBA00008857"/>
    </source>
</evidence>